<dbReference type="GO" id="GO:0005524">
    <property type="term" value="F:ATP binding"/>
    <property type="evidence" value="ECO:0007669"/>
    <property type="project" value="UniProtKB-KW"/>
</dbReference>
<dbReference type="KEGG" id="npi:G7071_00300"/>
<dbReference type="InterPro" id="IPR051620">
    <property type="entry name" value="ORF904-like_C"/>
</dbReference>
<proteinExistence type="predicted"/>
<reference evidence="5 6" key="1">
    <citation type="submission" date="2020-03" db="EMBL/GenBank/DDBJ databases">
        <title>Nocardioides sp. nov., isolated from fish.</title>
        <authorList>
            <person name="Hyun D.-W."/>
            <person name="Bae J.-W."/>
        </authorList>
    </citation>
    <scope>NUCLEOTIDE SEQUENCE [LARGE SCALE GENOMIC DNA]</scope>
    <source>
        <strain evidence="5 6">HDW12A</strain>
    </source>
</reference>
<keyword evidence="2" id="KW-0378">Hydrolase</keyword>
<dbReference type="InterPro" id="IPR006500">
    <property type="entry name" value="Helicase_put_C_phage/plasmid"/>
</dbReference>
<gene>
    <name evidence="5" type="ORF">G7071_00300</name>
</gene>
<dbReference type="InterPro" id="IPR014015">
    <property type="entry name" value="Helicase_SF3_DNA-vir"/>
</dbReference>
<keyword evidence="3" id="KW-0067">ATP-binding</keyword>
<dbReference type="GO" id="GO:0016787">
    <property type="term" value="F:hydrolase activity"/>
    <property type="evidence" value="ECO:0007669"/>
    <property type="project" value="UniProtKB-KW"/>
</dbReference>
<evidence type="ECO:0000313" key="5">
    <source>
        <dbReference type="EMBL" id="QIK74108.1"/>
    </source>
</evidence>
<sequence>MINLMRARHEATTDAVAAQIIAEDALRDRYCWTSGVGWLRYEHGVWTETSEATVIERIRRAVIDWRYIESSTGADAERQMRLKALLGRNRIAAIASLSRGIVQEETSAFDAHPDLLNVRNGVVDLRTGQLQPHDPSLLLTKIASCDYISGESHCDWTTALGSMPTGVAEWMQIRIGQASTGYMTSDDILPVLQGGGENGKTTVISAIERVLGTHARKVPDRVLLGNHNDHPTEMMTLRGVRFALIEETPEARHLNVKRLKDLLGTPTITARAIARDNVTWDATHSLFLTTNYAPRIDEVDHGTWRRLAMVRFPYTYVTTPQKDEERRGDPHLRDRLRDGLQGQHEAVLAWIVEGAVRWYSADRRIPTPPVQVFTDTRKWRGEADMVFAFVEECIEFDSDAMVTTTDLLAQFNDWLLQRGAHSWSDQTFSARFATHPTVAEHSVSKARTTKLDAITRRSGPLAFNKEPLTGRQSVWVGVRFERS</sequence>
<dbReference type="NCBIfam" id="TIGR01613">
    <property type="entry name" value="primase_Cterm"/>
    <property type="match status" value="1"/>
</dbReference>
<organism evidence="5 6">
    <name type="scientific">Nocardioides piscis</name>
    <dbReference type="NCBI Taxonomy" id="2714938"/>
    <lineage>
        <taxon>Bacteria</taxon>
        <taxon>Bacillati</taxon>
        <taxon>Actinomycetota</taxon>
        <taxon>Actinomycetes</taxon>
        <taxon>Propionibacteriales</taxon>
        <taxon>Nocardioidaceae</taxon>
        <taxon>Nocardioides</taxon>
    </lineage>
</organism>
<dbReference type="PROSITE" id="PS51206">
    <property type="entry name" value="SF3_HELICASE_1"/>
    <property type="match status" value="1"/>
</dbReference>
<dbReference type="Proteomes" id="UP000502035">
    <property type="component" value="Chromosome"/>
</dbReference>
<keyword evidence="6" id="KW-1185">Reference proteome</keyword>
<dbReference type="Gene3D" id="3.40.50.300">
    <property type="entry name" value="P-loop containing nucleotide triphosphate hydrolases"/>
    <property type="match status" value="1"/>
</dbReference>
<dbReference type="SUPFAM" id="SSF52540">
    <property type="entry name" value="P-loop containing nucleoside triphosphate hydrolases"/>
    <property type="match status" value="1"/>
</dbReference>
<name>A0A6G7YBU3_9ACTN</name>
<protein>
    <recommendedName>
        <fullName evidence="4">SF3 helicase domain-containing protein</fullName>
    </recommendedName>
</protein>
<dbReference type="Pfam" id="PF08706">
    <property type="entry name" value="D5_N"/>
    <property type="match status" value="1"/>
</dbReference>
<evidence type="ECO:0000259" key="4">
    <source>
        <dbReference type="PROSITE" id="PS51206"/>
    </source>
</evidence>
<evidence type="ECO:0000313" key="6">
    <source>
        <dbReference type="Proteomes" id="UP000502035"/>
    </source>
</evidence>
<dbReference type="InterPro" id="IPR014818">
    <property type="entry name" value="Phage/plasmid_primase_P4_C"/>
</dbReference>
<dbReference type="RefSeq" id="WP_166313623.1">
    <property type="nucleotide sequence ID" value="NZ_CP049866.1"/>
</dbReference>
<dbReference type="SMART" id="SM00885">
    <property type="entry name" value="D5_N"/>
    <property type="match status" value="1"/>
</dbReference>
<dbReference type="PANTHER" id="PTHR35372">
    <property type="entry name" value="ATP BINDING PROTEIN-RELATED"/>
    <property type="match status" value="1"/>
</dbReference>
<accession>A0A6G7YBU3</accession>
<dbReference type="EMBL" id="CP049866">
    <property type="protein sequence ID" value="QIK74108.1"/>
    <property type="molecule type" value="Genomic_DNA"/>
</dbReference>
<evidence type="ECO:0000256" key="2">
    <source>
        <dbReference type="ARBA" id="ARBA00022801"/>
    </source>
</evidence>
<evidence type="ECO:0000256" key="1">
    <source>
        <dbReference type="ARBA" id="ARBA00022741"/>
    </source>
</evidence>
<dbReference type="PANTHER" id="PTHR35372:SF2">
    <property type="entry name" value="SF3 HELICASE DOMAIN-CONTAINING PROTEIN"/>
    <property type="match status" value="1"/>
</dbReference>
<keyword evidence="1" id="KW-0547">Nucleotide-binding</keyword>
<evidence type="ECO:0000256" key="3">
    <source>
        <dbReference type="ARBA" id="ARBA00022840"/>
    </source>
</evidence>
<feature type="domain" description="SF3 helicase" evidence="4">
    <location>
        <begin position="166"/>
        <end position="327"/>
    </location>
</feature>
<dbReference type="AlphaFoldDB" id="A0A6G7YBU3"/>
<dbReference type="InterPro" id="IPR027417">
    <property type="entry name" value="P-loop_NTPase"/>
</dbReference>